<organism evidence="3 4">
    <name type="scientific">Heterostelium pallidum (strain ATCC 26659 / Pp 5 / PN500)</name>
    <name type="common">Cellular slime mold</name>
    <name type="synonym">Polysphondylium pallidum</name>
    <dbReference type="NCBI Taxonomy" id="670386"/>
    <lineage>
        <taxon>Eukaryota</taxon>
        <taxon>Amoebozoa</taxon>
        <taxon>Evosea</taxon>
        <taxon>Eumycetozoa</taxon>
        <taxon>Dictyostelia</taxon>
        <taxon>Acytosteliales</taxon>
        <taxon>Acytosteliaceae</taxon>
        <taxon>Heterostelium</taxon>
    </lineage>
</organism>
<dbReference type="Proteomes" id="UP000001396">
    <property type="component" value="Unassembled WGS sequence"/>
</dbReference>
<comment type="caution">
    <text evidence="3">The sequence shown here is derived from an EMBL/GenBank/DDBJ whole genome shotgun (WGS) entry which is preliminary data.</text>
</comment>
<comment type="similarity">
    <text evidence="1">Belongs to the band 7/mec-2 family.</text>
</comment>
<keyword evidence="4" id="KW-1185">Reference proteome</keyword>
<gene>
    <name evidence="3" type="ORF">PPL_04379</name>
</gene>
<dbReference type="InterPro" id="IPR001972">
    <property type="entry name" value="Stomatin_HflK_fam"/>
</dbReference>
<accession>D3B7E2</accession>
<dbReference type="RefSeq" id="XP_020434802.1">
    <property type="nucleotide sequence ID" value="XM_020575282.1"/>
</dbReference>
<evidence type="ECO:0000313" key="3">
    <source>
        <dbReference type="EMBL" id="EFA82685.1"/>
    </source>
</evidence>
<dbReference type="PANTHER" id="PTHR10264">
    <property type="entry name" value="BAND 7 PROTEIN-RELATED"/>
    <property type="match status" value="1"/>
</dbReference>
<dbReference type="GeneID" id="31359866"/>
<feature type="domain" description="Band 7" evidence="2">
    <location>
        <begin position="48"/>
        <end position="205"/>
    </location>
</feature>
<dbReference type="PRINTS" id="PR00721">
    <property type="entry name" value="STOMATIN"/>
</dbReference>
<reference evidence="3 4" key="1">
    <citation type="journal article" date="2011" name="Genome Res.">
        <title>Phylogeny-wide analysis of social amoeba genomes highlights ancient origins for complex intercellular communication.</title>
        <authorList>
            <person name="Heidel A.J."/>
            <person name="Lawal H.M."/>
            <person name="Felder M."/>
            <person name="Schilde C."/>
            <person name="Helps N.R."/>
            <person name="Tunggal B."/>
            <person name="Rivero F."/>
            <person name="John U."/>
            <person name="Schleicher M."/>
            <person name="Eichinger L."/>
            <person name="Platzer M."/>
            <person name="Noegel A.A."/>
            <person name="Schaap P."/>
            <person name="Gloeckner G."/>
        </authorList>
    </citation>
    <scope>NUCLEOTIDE SEQUENCE [LARGE SCALE GENOMIC DNA]</scope>
    <source>
        <strain evidence="4">ATCC 26659 / Pp 5 / PN500</strain>
    </source>
</reference>
<dbReference type="Gene3D" id="6.10.250.2090">
    <property type="match status" value="1"/>
</dbReference>
<dbReference type="STRING" id="670386.D3B7E2"/>
<dbReference type="SMART" id="SM00244">
    <property type="entry name" value="PHB"/>
    <property type="match status" value="1"/>
</dbReference>
<name>D3B7E2_HETP5</name>
<sequence>MLSRVNRLKNLVGPMSRLMVGQQQRLLLNSAAATVAVGSQSGSVGVRSFFTIINQYEAGVTFTLGRLTSVKKPGIRLLIPLLQEMEVVDMRTVSISLDKQEIITRDNISLVVDAIVNYRVVDPEKAVIKVSDHDRIIHELAQIKIRELLSQNTLDEVLHNREKFGVEINESVAEIAAEWGLFVERINLKDIKFEEGMSRAMAKKAEAERLREAKIIHAQSEVQTSKEILQAAKMLEGSPIAIRLKELDALQQIAKEPSKSFIFVPSNMFQSVQTLMNEVSNDKKDKK</sequence>
<dbReference type="GO" id="GO:0098552">
    <property type="term" value="C:side of membrane"/>
    <property type="evidence" value="ECO:0007669"/>
    <property type="project" value="UniProtKB-ARBA"/>
</dbReference>
<evidence type="ECO:0000256" key="1">
    <source>
        <dbReference type="ARBA" id="ARBA00008164"/>
    </source>
</evidence>
<protein>
    <recommendedName>
        <fullName evidence="2">Band 7 domain-containing protein</fullName>
    </recommendedName>
</protein>
<dbReference type="EMBL" id="ADBJ01000018">
    <property type="protein sequence ID" value="EFA82685.1"/>
    <property type="molecule type" value="Genomic_DNA"/>
</dbReference>
<evidence type="ECO:0000313" key="4">
    <source>
        <dbReference type="Proteomes" id="UP000001396"/>
    </source>
</evidence>
<dbReference type="AlphaFoldDB" id="D3B7E2"/>
<dbReference type="PANTHER" id="PTHR10264:SF19">
    <property type="entry name" value="AT06885P-RELATED"/>
    <property type="match status" value="1"/>
</dbReference>
<dbReference type="GO" id="GO:0005886">
    <property type="term" value="C:plasma membrane"/>
    <property type="evidence" value="ECO:0007669"/>
    <property type="project" value="InterPro"/>
</dbReference>
<dbReference type="FunCoup" id="D3B7E2">
    <property type="interactions" value="10"/>
</dbReference>
<dbReference type="InParanoid" id="D3B7E2"/>
<evidence type="ECO:0000259" key="2">
    <source>
        <dbReference type="SMART" id="SM00244"/>
    </source>
</evidence>
<dbReference type="SUPFAM" id="SSF117892">
    <property type="entry name" value="Band 7/SPFH domain"/>
    <property type="match status" value="1"/>
</dbReference>
<proteinExistence type="inferred from homology"/>
<dbReference type="Pfam" id="PF01145">
    <property type="entry name" value="Band_7"/>
    <property type="match status" value="1"/>
</dbReference>
<dbReference type="OMA" id="IQQMVRV"/>
<dbReference type="FunFam" id="3.30.479.30:FF:000004">
    <property type="entry name" value="Putative membrane protease family, stomatin"/>
    <property type="match status" value="1"/>
</dbReference>
<dbReference type="Gene3D" id="3.30.479.30">
    <property type="entry name" value="Band 7 domain"/>
    <property type="match status" value="1"/>
</dbReference>
<dbReference type="InterPro" id="IPR001107">
    <property type="entry name" value="Band_7"/>
</dbReference>
<dbReference type="InterPro" id="IPR043202">
    <property type="entry name" value="Band-7_stomatin-like"/>
</dbReference>
<dbReference type="InterPro" id="IPR036013">
    <property type="entry name" value="Band_7/SPFH_dom_sf"/>
</dbReference>